<dbReference type="InterPro" id="IPR003738">
    <property type="entry name" value="SRAP"/>
</dbReference>
<sequence length="266" mass="30244">MCGRLNQFAKLRGLSLAGKKLRIERRKPKKDEDRKSETETVNNICPTDYADVLTMQGGSVEMERMRFGLVPSWAKGSKKEVAKKFGHTFNARCESIFDLASYRRPVLSQRCLVPVRGWHEWPDRTTPYFIHRKDDEPVLLAAVWDVWKSTCPEDFESGRIITSMSVVTTPPGRYMAKFHDRSPLILEEEAALSWLQLGLKPDDLRSFFSPYESELLEAYRVSTTANQARNKSDETLRPIAPPVPQAGDEPVKADEDPGPQLLLFSA</sequence>
<keyword evidence="5" id="KW-0190">Covalent protein-DNA linkage</keyword>
<accession>A0ABW0KUG4</accession>
<keyword evidence="4 8" id="KW-0378">Hydrolase</keyword>
<keyword evidence="6" id="KW-0238">DNA-binding</keyword>
<dbReference type="PANTHER" id="PTHR13604:SF0">
    <property type="entry name" value="ABASIC SITE PROCESSING PROTEIN HMCES"/>
    <property type="match status" value="1"/>
</dbReference>
<dbReference type="SUPFAM" id="SSF143081">
    <property type="entry name" value="BB1717-like"/>
    <property type="match status" value="1"/>
</dbReference>
<protein>
    <recommendedName>
        <fullName evidence="8">Abasic site processing protein</fullName>
        <ecNumber evidence="8">3.4.-.-</ecNumber>
    </recommendedName>
</protein>
<dbReference type="Proteomes" id="UP001596052">
    <property type="component" value="Unassembled WGS sequence"/>
</dbReference>
<keyword evidence="3" id="KW-0227">DNA damage</keyword>
<dbReference type="Gene3D" id="3.90.1680.10">
    <property type="entry name" value="SOS response associated peptidase-like"/>
    <property type="match status" value="1"/>
</dbReference>
<dbReference type="EMBL" id="JBHSMQ010000008">
    <property type="protein sequence ID" value="MFC5456974.1"/>
    <property type="molecule type" value="Genomic_DNA"/>
</dbReference>
<evidence type="ECO:0000256" key="3">
    <source>
        <dbReference type="ARBA" id="ARBA00022763"/>
    </source>
</evidence>
<dbReference type="RefSeq" id="WP_377169777.1">
    <property type="nucleotide sequence ID" value="NZ_JBHSMQ010000008.1"/>
</dbReference>
<keyword evidence="2 8" id="KW-0645">Protease</keyword>
<keyword evidence="11" id="KW-1185">Reference proteome</keyword>
<gene>
    <name evidence="10" type="ORF">ACFQDI_19060</name>
</gene>
<name>A0ABW0KUG4_9BACT</name>
<evidence type="ECO:0000256" key="4">
    <source>
        <dbReference type="ARBA" id="ARBA00022801"/>
    </source>
</evidence>
<feature type="region of interest" description="Disordered" evidence="9">
    <location>
        <begin position="226"/>
        <end position="266"/>
    </location>
</feature>
<dbReference type="GO" id="GO:0016787">
    <property type="term" value="F:hydrolase activity"/>
    <property type="evidence" value="ECO:0007669"/>
    <property type="project" value="UniProtKB-KW"/>
</dbReference>
<reference evidence="11" key="1">
    <citation type="journal article" date="2019" name="Int. J. Syst. Evol. Microbiol.">
        <title>The Global Catalogue of Microorganisms (GCM) 10K type strain sequencing project: providing services to taxonomists for standard genome sequencing and annotation.</title>
        <authorList>
            <consortium name="The Broad Institute Genomics Platform"/>
            <consortium name="The Broad Institute Genome Sequencing Center for Infectious Disease"/>
            <person name="Wu L."/>
            <person name="Ma J."/>
        </authorList>
    </citation>
    <scope>NUCLEOTIDE SEQUENCE [LARGE SCALE GENOMIC DNA]</scope>
    <source>
        <strain evidence="11">CGMCC 4.1469</strain>
    </source>
</reference>
<evidence type="ECO:0000256" key="5">
    <source>
        <dbReference type="ARBA" id="ARBA00023124"/>
    </source>
</evidence>
<dbReference type="EC" id="3.4.-.-" evidence="8"/>
<dbReference type="Pfam" id="PF02586">
    <property type="entry name" value="SRAP"/>
    <property type="match status" value="1"/>
</dbReference>
<proteinExistence type="inferred from homology"/>
<dbReference type="InterPro" id="IPR036590">
    <property type="entry name" value="SRAP-like"/>
</dbReference>
<evidence type="ECO:0000256" key="9">
    <source>
        <dbReference type="SAM" id="MobiDB-lite"/>
    </source>
</evidence>
<evidence type="ECO:0000313" key="11">
    <source>
        <dbReference type="Proteomes" id="UP001596052"/>
    </source>
</evidence>
<evidence type="ECO:0000313" key="10">
    <source>
        <dbReference type="EMBL" id="MFC5456974.1"/>
    </source>
</evidence>
<organism evidence="10 11">
    <name type="scientific">Prosthecobacter fluviatilis</name>
    <dbReference type="NCBI Taxonomy" id="445931"/>
    <lineage>
        <taxon>Bacteria</taxon>
        <taxon>Pseudomonadati</taxon>
        <taxon>Verrucomicrobiota</taxon>
        <taxon>Verrucomicrobiia</taxon>
        <taxon>Verrucomicrobiales</taxon>
        <taxon>Verrucomicrobiaceae</taxon>
        <taxon>Prosthecobacter</taxon>
    </lineage>
</organism>
<comment type="similarity">
    <text evidence="1 8">Belongs to the SOS response-associated peptidase family.</text>
</comment>
<evidence type="ECO:0000256" key="2">
    <source>
        <dbReference type="ARBA" id="ARBA00022670"/>
    </source>
</evidence>
<comment type="caution">
    <text evidence="10">The sequence shown here is derived from an EMBL/GenBank/DDBJ whole genome shotgun (WGS) entry which is preliminary data.</text>
</comment>
<evidence type="ECO:0000256" key="1">
    <source>
        <dbReference type="ARBA" id="ARBA00008136"/>
    </source>
</evidence>
<dbReference type="PANTHER" id="PTHR13604">
    <property type="entry name" value="DC12-RELATED"/>
    <property type="match status" value="1"/>
</dbReference>
<evidence type="ECO:0000256" key="8">
    <source>
        <dbReference type="RuleBase" id="RU364100"/>
    </source>
</evidence>
<evidence type="ECO:0000256" key="6">
    <source>
        <dbReference type="ARBA" id="ARBA00023125"/>
    </source>
</evidence>
<evidence type="ECO:0000256" key="7">
    <source>
        <dbReference type="ARBA" id="ARBA00023239"/>
    </source>
</evidence>
<keyword evidence="7" id="KW-0456">Lyase</keyword>